<dbReference type="EMBL" id="CP031310">
    <property type="protein sequence ID" value="QCC52150.1"/>
    <property type="molecule type" value="Genomic_DNA"/>
</dbReference>
<feature type="transmembrane region" description="Helical" evidence="2">
    <location>
        <begin position="102"/>
        <end position="124"/>
    </location>
</feature>
<keyword evidence="4" id="KW-1185">Reference proteome</keyword>
<reference evidence="3 4" key="1">
    <citation type="journal article" date="2019" name="Nat. Commun.">
        <title>A new type of DNA phosphorothioation-based antiviral system in archaea.</title>
        <authorList>
            <person name="Xiong L."/>
            <person name="Liu S."/>
            <person name="Chen S."/>
            <person name="Xiao Y."/>
            <person name="Zhu B."/>
            <person name="Gao Y."/>
            <person name="Zhang Y."/>
            <person name="Chen B."/>
            <person name="Luo J."/>
            <person name="Deng Z."/>
            <person name="Chen X."/>
            <person name="Wang L."/>
            <person name="Chen S."/>
        </authorList>
    </citation>
    <scope>NUCLEOTIDE SEQUENCE [LARGE SCALE GENOMIC DNA]</scope>
    <source>
        <strain evidence="3 4">CBA1105</strain>
    </source>
</reference>
<evidence type="ECO:0000313" key="4">
    <source>
        <dbReference type="Proteomes" id="UP000296706"/>
    </source>
</evidence>
<accession>A0A4D6HED3</accession>
<evidence type="ECO:0000313" key="3">
    <source>
        <dbReference type="EMBL" id="QCC52150.1"/>
    </source>
</evidence>
<protein>
    <submittedName>
        <fullName evidence="3">Uncharacterized protein</fullName>
    </submittedName>
</protein>
<gene>
    <name evidence="3" type="ORF">DV733_13335</name>
</gene>
<dbReference type="RefSeq" id="WP_049992476.1">
    <property type="nucleotide sequence ID" value="NZ_CP031310.1"/>
</dbReference>
<dbReference type="Proteomes" id="UP000296706">
    <property type="component" value="Chromosome"/>
</dbReference>
<feature type="region of interest" description="Disordered" evidence="1">
    <location>
        <begin position="164"/>
        <end position="199"/>
    </location>
</feature>
<dbReference type="GeneID" id="39848862"/>
<keyword evidence="2" id="KW-0472">Membrane</keyword>
<sequence length="390" mass="42305">MRGFRRLVVGALVGAALVLLLAPDAILWAARATRRAFQRAAEIEQPIPEPVLLGLGMVVLFVVTFLLIFGAVRLFTSVGTSSGSKIAVWYERLTPNSPRTKGLAFMIIFTVVFMVGFAAFVPYLSDSLTEDTTIDEVVTDIKEGRYTGQIPGLFEDDAVRRGNGDLAQKDPGVDTDGDGLPDSWEEAGETPGGATLSNADPEQMDLYVQLNYGSDVDPLDSAERRQLREVWSNMPVENPDGSTGIDLHLVHRGDRAGRLGEEVPIGGSGAVDRYYTEQRLGDRYCTYHQVTLGQIQDDETIGYAETPGHASILDGSNFGSYDGDVSFRAAMVTHALLHNVAGEVDGSVHTDGGWLDYPDDDNERLSDAVATELETDGFATSSFTQQRCES</sequence>
<dbReference type="STRING" id="1457250.GCA_000755225_01526"/>
<name>A0A4D6HED3_9EURY</name>
<feature type="transmembrane region" description="Helical" evidence="2">
    <location>
        <begin position="53"/>
        <end position="75"/>
    </location>
</feature>
<evidence type="ECO:0000256" key="2">
    <source>
        <dbReference type="SAM" id="Phobius"/>
    </source>
</evidence>
<proteinExistence type="predicted"/>
<dbReference type="OrthoDB" id="291824at2157"/>
<keyword evidence="2" id="KW-1133">Transmembrane helix</keyword>
<evidence type="ECO:0000256" key="1">
    <source>
        <dbReference type="SAM" id="MobiDB-lite"/>
    </source>
</evidence>
<dbReference type="AlphaFoldDB" id="A0A4D6HED3"/>
<organism evidence="3 4">
    <name type="scientific">Halapricum salinum</name>
    <dbReference type="NCBI Taxonomy" id="1457250"/>
    <lineage>
        <taxon>Archaea</taxon>
        <taxon>Methanobacteriati</taxon>
        <taxon>Methanobacteriota</taxon>
        <taxon>Stenosarchaea group</taxon>
        <taxon>Halobacteria</taxon>
        <taxon>Halobacteriales</taxon>
        <taxon>Haloarculaceae</taxon>
        <taxon>Halapricum</taxon>
    </lineage>
</organism>
<dbReference type="KEGG" id="hsn:DV733_13335"/>
<keyword evidence="2" id="KW-0812">Transmembrane</keyword>
<feature type="compositionally biased region" description="Acidic residues" evidence="1">
    <location>
        <begin position="173"/>
        <end position="188"/>
    </location>
</feature>